<gene>
    <name evidence="1" type="ORF">RCIX2261</name>
</gene>
<dbReference type="STRING" id="351160.RCIX2261"/>
<reference evidence="1 2" key="1">
    <citation type="journal article" date="2006" name="Science">
        <title>Genome of rice cluster I archaea -- the key methane producers in the rice rhizosphere.</title>
        <authorList>
            <person name="Erkel C."/>
            <person name="Kube M."/>
            <person name="Reinhardt R."/>
            <person name="Liesack W."/>
        </authorList>
    </citation>
    <scope>NUCLEOTIDE SEQUENCE [LARGE SCALE GENOMIC DNA]</scope>
    <source>
        <strain evidence="2">DSM 22066 / NBRC 105507 / MRE50</strain>
    </source>
</reference>
<evidence type="ECO:0000313" key="1">
    <source>
        <dbReference type="EMBL" id="CAJ37375.1"/>
    </source>
</evidence>
<dbReference type="InterPro" id="IPR022601">
    <property type="entry name" value="DUF3160"/>
</dbReference>
<dbReference type="SMART" id="SM01325">
    <property type="entry name" value="DUF3160"/>
    <property type="match status" value="1"/>
</dbReference>
<evidence type="ECO:0000313" key="2">
    <source>
        <dbReference type="Proteomes" id="UP000000663"/>
    </source>
</evidence>
<name>Q0W2L8_METAR</name>
<proteinExistence type="predicted"/>
<accession>Q0W2L8</accession>
<dbReference type="eggNOG" id="arCOG03315">
    <property type="taxonomic scope" value="Archaea"/>
</dbReference>
<dbReference type="PATRIC" id="fig|351160.9.peg.908"/>
<dbReference type="OrthoDB" id="147074at2157"/>
<protein>
    <recommendedName>
        <fullName evidence="3">DUF3160 domain-containing protein</fullName>
    </recommendedName>
</protein>
<sequence>MNRRKFLKAAGAASALFLGSGVLGCISADTRTPGTLPGTSPTYTITGNVATKFAEFAPVPVGVTPSLPAYTVSDLAAVAGADKVSLDSAGKDLLTRNLFIARPSRYDQVYEIYKHCKDSGTPVIVTSDSVLHTYHILFDYTLRILEVDKFSPAATEMTQLLLRESLAQLNAGIPELKDLSVKNVAFFAVAQNLLADSWDSVPAEARSLAEAELKLIEAHEGFADSPIFGMKEDYSQYVPRGHYTRNDTLKKYFKAMMWYGRMSFSLYRQPGAEPDLDSTRQAIMISLALKDRALDLWKSVYDPTVFFVGETDDLSIYDYMPLIREVFGSQVSLADLKDDGKVQAFIEKAAALKAPKIISGLIVDSENKKVLKGFRLMGQRFIPDSYIFQGLVYDKVGTQGNPRTFPMGLDVMGVLGSERAYEILDKVYGQTEYLNYKEQFEALKAEFAALGAEDWTQNLYWCWLYCLLALLNEKGEGHPSFMTNQAWVDKDLNTALGSWTELRHDTILYAKQSYAVLTSMPIEREEAKGYVEPNPELYGRLASLTKMTIDGLTSRGLLVDEFSQKLENLHNLLVSLKEISEKELTGTTLSEDEYWLIKNIGGTLESIATFSAETSEAIESEADKKMAVVADVHTDPNTGMVLEEGVGKPYELLVIVPIEGKLTLVTGASFSYYEFKHPMSDRLTDEAWQAMLAEGKAPEPPEWTKSFAG</sequence>
<dbReference type="Proteomes" id="UP000000663">
    <property type="component" value="Chromosome"/>
</dbReference>
<dbReference type="Pfam" id="PF11369">
    <property type="entry name" value="DUF3160"/>
    <property type="match status" value="1"/>
</dbReference>
<evidence type="ECO:0008006" key="3">
    <source>
        <dbReference type="Google" id="ProtNLM"/>
    </source>
</evidence>
<keyword evidence="2" id="KW-1185">Reference proteome</keyword>
<dbReference type="KEGG" id="rci:RCIX2261"/>
<dbReference type="PROSITE" id="PS51257">
    <property type="entry name" value="PROKAR_LIPOPROTEIN"/>
    <property type="match status" value="1"/>
</dbReference>
<dbReference type="AlphaFoldDB" id="Q0W2L8"/>
<organism evidence="1 2">
    <name type="scientific">Methanocella arvoryzae (strain DSM 22066 / NBRC 105507 / MRE50)</name>
    <dbReference type="NCBI Taxonomy" id="351160"/>
    <lineage>
        <taxon>Archaea</taxon>
        <taxon>Methanobacteriati</taxon>
        <taxon>Methanobacteriota</taxon>
        <taxon>Stenosarchaea group</taxon>
        <taxon>Methanomicrobia</taxon>
        <taxon>Methanocellales</taxon>
        <taxon>Methanocellaceae</taxon>
        <taxon>Methanocella</taxon>
    </lineage>
</organism>
<dbReference type="EMBL" id="AM114193">
    <property type="protein sequence ID" value="CAJ37375.1"/>
    <property type="molecule type" value="Genomic_DNA"/>
</dbReference>